<evidence type="ECO:0000313" key="1">
    <source>
        <dbReference type="EMBL" id="CRK92199.1"/>
    </source>
</evidence>
<keyword evidence="2" id="KW-1185">Reference proteome</keyword>
<accession>A0A1J1HVT1</accession>
<evidence type="ECO:0000313" key="2">
    <source>
        <dbReference type="Proteomes" id="UP000183832"/>
    </source>
</evidence>
<name>A0A1J1HVT1_9DIPT</name>
<organism evidence="1 2">
    <name type="scientific">Clunio marinus</name>
    <dbReference type="NCBI Taxonomy" id="568069"/>
    <lineage>
        <taxon>Eukaryota</taxon>
        <taxon>Metazoa</taxon>
        <taxon>Ecdysozoa</taxon>
        <taxon>Arthropoda</taxon>
        <taxon>Hexapoda</taxon>
        <taxon>Insecta</taxon>
        <taxon>Pterygota</taxon>
        <taxon>Neoptera</taxon>
        <taxon>Endopterygota</taxon>
        <taxon>Diptera</taxon>
        <taxon>Nematocera</taxon>
        <taxon>Chironomoidea</taxon>
        <taxon>Chironomidae</taxon>
        <taxon>Clunio</taxon>
    </lineage>
</organism>
<sequence>MSMITTDNNFIRLRLNVLLGYEENVLLNLELYSTTREARKQKKQQQRRFFSSTIYVNHEVELHKSQ</sequence>
<dbReference type="AlphaFoldDB" id="A0A1J1HVT1"/>
<protein>
    <submittedName>
        <fullName evidence="1">CLUMA_CG005836, isoform A</fullName>
    </submittedName>
</protein>
<reference evidence="1 2" key="1">
    <citation type="submission" date="2015-04" db="EMBL/GenBank/DDBJ databases">
        <authorList>
            <person name="Syromyatnikov M.Y."/>
            <person name="Popov V.N."/>
        </authorList>
    </citation>
    <scope>NUCLEOTIDE SEQUENCE [LARGE SCALE GENOMIC DNA]</scope>
</reference>
<dbReference type="Proteomes" id="UP000183832">
    <property type="component" value="Unassembled WGS sequence"/>
</dbReference>
<dbReference type="EMBL" id="CVRI01000024">
    <property type="protein sequence ID" value="CRK92199.1"/>
    <property type="molecule type" value="Genomic_DNA"/>
</dbReference>
<gene>
    <name evidence="1" type="ORF">CLUMA_CG005836</name>
</gene>
<proteinExistence type="predicted"/>